<sequence length="303" mass="32996">MTNRTGGTIGWEEWIEERNAPSLLPLSPVSTSKKNPTLLDLGKPSTAQRRSMCSLENLRKGYLPRNFGMVFDFGFIVDEVDAETRDQENFQFLMALSTPKPILPSDDSTVPNRSFGPDFSLGLHHEDGVLLHSSQLVFASSVKDLFVYVRPALSRSSLLCMLTSTPASPALGSISLVHRQSGCLAADQHTSSDFALGLPPLAPRRSPPSYENLRIYGAAGYMSATTIPCTSFAHSVLNHAPLTFSYGFPFTGAGKHLQILRVDEKNGSGTHPLPFPRYSPVLASLLAGESVTPPHQDQPDQML</sequence>
<dbReference type="Proteomes" id="UP001218218">
    <property type="component" value="Unassembled WGS sequence"/>
</dbReference>
<evidence type="ECO:0000313" key="1">
    <source>
        <dbReference type="EMBL" id="KAJ7327973.1"/>
    </source>
</evidence>
<protein>
    <submittedName>
        <fullName evidence="1">Uncharacterized protein</fullName>
    </submittedName>
</protein>
<evidence type="ECO:0000313" key="2">
    <source>
        <dbReference type="Proteomes" id="UP001218218"/>
    </source>
</evidence>
<keyword evidence="2" id="KW-1185">Reference proteome</keyword>
<dbReference type="EMBL" id="JARIHO010000040">
    <property type="protein sequence ID" value="KAJ7327973.1"/>
    <property type="molecule type" value="Genomic_DNA"/>
</dbReference>
<organism evidence="1 2">
    <name type="scientific">Mycena albidolilacea</name>
    <dbReference type="NCBI Taxonomy" id="1033008"/>
    <lineage>
        <taxon>Eukaryota</taxon>
        <taxon>Fungi</taxon>
        <taxon>Dikarya</taxon>
        <taxon>Basidiomycota</taxon>
        <taxon>Agaricomycotina</taxon>
        <taxon>Agaricomycetes</taxon>
        <taxon>Agaricomycetidae</taxon>
        <taxon>Agaricales</taxon>
        <taxon>Marasmiineae</taxon>
        <taxon>Mycenaceae</taxon>
        <taxon>Mycena</taxon>
    </lineage>
</organism>
<comment type="caution">
    <text evidence="1">The sequence shown here is derived from an EMBL/GenBank/DDBJ whole genome shotgun (WGS) entry which is preliminary data.</text>
</comment>
<proteinExistence type="predicted"/>
<reference evidence="1" key="1">
    <citation type="submission" date="2023-03" db="EMBL/GenBank/DDBJ databases">
        <title>Massive genome expansion in bonnet fungi (Mycena s.s.) driven by repeated elements and novel gene families across ecological guilds.</title>
        <authorList>
            <consortium name="Lawrence Berkeley National Laboratory"/>
            <person name="Harder C.B."/>
            <person name="Miyauchi S."/>
            <person name="Viragh M."/>
            <person name="Kuo A."/>
            <person name="Thoen E."/>
            <person name="Andreopoulos B."/>
            <person name="Lu D."/>
            <person name="Skrede I."/>
            <person name="Drula E."/>
            <person name="Henrissat B."/>
            <person name="Morin E."/>
            <person name="Kohler A."/>
            <person name="Barry K."/>
            <person name="LaButti K."/>
            <person name="Morin E."/>
            <person name="Salamov A."/>
            <person name="Lipzen A."/>
            <person name="Mereny Z."/>
            <person name="Hegedus B."/>
            <person name="Baldrian P."/>
            <person name="Stursova M."/>
            <person name="Weitz H."/>
            <person name="Taylor A."/>
            <person name="Grigoriev I.V."/>
            <person name="Nagy L.G."/>
            <person name="Martin F."/>
            <person name="Kauserud H."/>
        </authorList>
    </citation>
    <scope>NUCLEOTIDE SEQUENCE</scope>
    <source>
        <strain evidence="1">CBHHK002</strain>
    </source>
</reference>
<name>A0AAD6ZL25_9AGAR</name>
<gene>
    <name evidence="1" type="ORF">DFH08DRAFT_816136</name>
</gene>
<accession>A0AAD6ZL25</accession>
<dbReference type="AlphaFoldDB" id="A0AAD6ZL25"/>